<gene>
    <name evidence="1" type="ORF">DU506_10315</name>
</gene>
<protein>
    <submittedName>
        <fullName evidence="1">Antitoxin</fullName>
    </submittedName>
</protein>
<reference evidence="1 2" key="1">
    <citation type="submission" date="2018-07" db="EMBL/GenBank/DDBJ databases">
        <title>Halomonas rutogse sp. nov., isolated from Lake TangqianCo on Tibetan Plateau.</title>
        <authorList>
            <person name="Lu H."/>
            <person name="Xing P."/>
            <person name="Wu Q."/>
        </authorList>
    </citation>
    <scope>NUCLEOTIDE SEQUENCE [LARGE SCALE GENOMIC DNA]</scope>
    <source>
        <strain evidence="1 2">TQ8S</strain>
    </source>
</reference>
<dbReference type="EMBL" id="QPIJ01000021">
    <property type="protein sequence ID" value="RCV91410.1"/>
    <property type="molecule type" value="Genomic_DNA"/>
</dbReference>
<dbReference type="OrthoDB" id="5297245at2"/>
<accession>A0A368U2S2</accession>
<evidence type="ECO:0000313" key="1">
    <source>
        <dbReference type="EMBL" id="RCV91410.1"/>
    </source>
</evidence>
<dbReference type="AlphaFoldDB" id="A0A368U2S2"/>
<dbReference type="InterPro" id="IPR025528">
    <property type="entry name" value="BrnA_antitoxin"/>
</dbReference>
<keyword evidence="2" id="KW-1185">Reference proteome</keyword>
<sequence>MRDDYDFSTSVQNPYAKKLKRQVTIRLDEDTIEYFKKLAEEKDLPYQSLINLYLRDCAQSHKDLKMEWR</sequence>
<dbReference type="Pfam" id="PF14384">
    <property type="entry name" value="BrnA_antitoxin"/>
    <property type="match status" value="1"/>
</dbReference>
<evidence type="ECO:0000313" key="2">
    <source>
        <dbReference type="Proteomes" id="UP000253204"/>
    </source>
</evidence>
<proteinExistence type="predicted"/>
<dbReference type="RefSeq" id="WP_114486857.1">
    <property type="nucleotide sequence ID" value="NZ_CBCSHM010000049.1"/>
</dbReference>
<dbReference type="Proteomes" id="UP000253204">
    <property type="component" value="Unassembled WGS sequence"/>
</dbReference>
<comment type="caution">
    <text evidence="1">The sequence shown here is derived from an EMBL/GenBank/DDBJ whole genome shotgun (WGS) entry which is preliminary data.</text>
</comment>
<organism evidence="1 2">
    <name type="scientific">Vreelandella rituensis</name>
    <dbReference type="NCBI Taxonomy" id="2282306"/>
    <lineage>
        <taxon>Bacteria</taxon>
        <taxon>Pseudomonadati</taxon>
        <taxon>Pseudomonadota</taxon>
        <taxon>Gammaproteobacteria</taxon>
        <taxon>Oceanospirillales</taxon>
        <taxon>Halomonadaceae</taxon>
        <taxon>Vreelandella</taxon>
    </lineage>
</organism>
<name>A0A368U2S2_9GAMM</name>